<evidence type="ECO:0000256" key="2">
    <source>
        <dbReference type="ARBA" id="ARBA00023125"/>
    </source>
</evidence>
<dbReference type="EMBL" id="CP158254">
    <property type="protein sequence ID" value="XDJ47877.1"/>
    <property type="molecule type" value="Genomic_DNA"/>
</dbReference>
<evidence type="ECO:0000256" key="1">
    <source>
        <dbReference type="ARBA" id="ARBA00023015"/>
    </source>
</evidence>
<gene>
    <name evidence="8" type="ORF">ABRY94_03690</name>
    <name evidence="5" type="ORF">ABRY99_04010</name>
    <name evidence="6" type="ORF">ABRZ04_02050</name>
    <name evidence="9" type="ORF">ABRZ07_02780</name>
    <name evidence="7" type="ORF">ABRZ09_05865</name>
</gene>
<dbReference type="EMBL" id="CP158255">
    <property type="protein sequence ID" value="XDJ51367.1"/>
    <property type="molecule type" value="Genomic_DNA"/>
</dbReference>
<name>A0AB39FLF4_9BURK</name>
<dbReference type="InterPro" id="IPR036390">
    <property type="entry name" value="WH_DNA-bd_sf"/>
</dbReference>
<dbReference type="SUPFAM" id="SSF48008">
    <property type="entry name" value="GntR ligand-binding domain-like"/>
    <property type="match status" value="1"/>
</dbReference>
<dbReference type="CDD" id="cd07377">
    <property type="entry name" value="WHTH_GntR"/>
    <property type="match status" value="1"/>
</dbReference>
<evidence type="ECO:0000256" key="3">
    <source>
        <dbReference type="ARBA" id="ARBA00023163"/>
    </source>
</evidence>
<evidence type="ECO:0000313" key="8">
    <source>
        <dbReference type="EMBL" id="XDJ69912.1"/>
    </source>
</evidence>
<dbReference type="EMBL" id="CP158252">
    <property type="protein sequence ID" value="XDJ42750.1"/>
    <property type="molecule type" value="Genomic_DNA"/>
</dbReference>
<organism evidence="9">
    <name type="scientific">Castellaniella ginsengisoli</name>
    <dbReference type="NCBI Taxonomy" id="546114"/>
    <lineage>
        <taxon>Bacteria</taxon>
        <taxon>Pseudomonadati</taxon>
        <taxon>Pseudomonadota</taxon>
        <taxon>Betaproteobacteria</taxon>
        <taxon>Burkholderiales</taxon>
        <taxon>Alcaligenaceae</taxon>
        <taxon>Castellaniella</taxon>
    </lineage>
</organism>
<dbReference type="PANTHER" id="PTHR43537:SF5">
    <property type="entry name" value="UXU OPERON TRANSCRIPTIONAL REGULATOR"/>
    <property type="match status" value="1"/>
</dbReference>
<dbReference type="AlphaFoldDB" id="A0AB39FLF4"/>
<evidence type="ECO:0000313" key="6">
    <source>
        <dbReference type="EMBL" id="XDJ47877.1"/>
    </source>
</evidence>
<dbReference type="InterPro" id="IPR011711">
    <property type="entry name" value="GntR_C"/>
</dbReference>
<sequence length="254" mass="28280">MNRSNPQTPSMASVPARRSRNLTQNVVAALSERIRHGEFHVGEKLPTESALMESFGVSRTVIREAISRLQAAGLVETRHGIGTFLLEPRNEQQLRIRTESILTMLDVLAILELRISLETEAAGLAALRRTDAQVQQLRGILDEFSEHIRKKTGNAVVSDVAFHLAVATATGNRYFHDILKQLGKAIIPRTRVDSAALAEDDRVGYLGRVHVEHEDIYNAIVRKDPDAARAAMRTHLTNSRERLRRAQEAAEQGT</sequence>
<proteinExistence type="predicted"/>
<evidence type="ECO:0000313" key="9">
    <source>
        <dbReference type="EMBL" id="XDJ80449.1"/>
    </source>
</evidence>
<dbReference type="RefSeq" id="WP_368640175.1">
    <property type="nucleotide sequence ID" value="NZ_CP158252.1"/>
</dbReference>
<keyword evidence="1" id="KW-0805">Transcription regulation</keyword>
<dbReference type="Pfam" id="PF00392">
    <property type="entry name" value="GntR"/>
    <property type="match status" value="1"/>
</dbReference>
<dbReference type="InterPro" id="IPR036388">
    <property type="entry name" value="WH-like_DNA-bd_sf"/>
</dbReference>
<dbReference type="EMBL" id="CP158262">
    <property type="protein sequence ID" value="XDJ69912.1"/>
    <property type="molecule type" value="Genomic_DNA"/>
</dbReference>
<accession>A0AB39FLF4</accession>
<dbReference type="InterPro" id="IPR008920">
    <property type="entry name" value="TF_FadR/GntR_C"/>
</dbReference>
<dbReference type="GO" id="GO:0003700">
    <property type="term" value="F:DNA-binding transcription factor activity"/>
    <property type="evidence" value="ECO:0007669"/>
    <property type="project" value="InterPro"/>
</dbReference>
<dbReference type="SMART" id="SM00895">
    <property type="entry name" value="FCD"/>
    <property type="match status" value="1"/>
</dbReference>
<evidence type="ECO:0000259" key="4">
    <source>
        <dbReference type="PROSITE" id="PS50949"/>
    </source>
</evidence>
<reference evidence="9" key="1">
    <citation type="submission" date="2024-05" db="EMBL/GenBank/DDBJ databases">
        <authorList>
            <person name="Luo Y.-C."/>
            <person name="Nicholds J."/>
            <person name="Mortimer T."/>
            <person name="Maboni G."/>
        </authorList>
    </citation>
    <scope>NUCLEOTIDE SEQUENCE</scope>
    <source>
        <strain evidence="9">141555</strain>
        <strain evidence="8">144863</strain>
        <strain evidence="7">151108</strain>
        <strain evidence="6">151836</strain>
        <strain evidence="5">153920</strain>
    </source>
</reference>
<dbReference type="SMART" id="SM00345">
    <property type="entry name" value="HTH_GNTR"/>
    <property type="match status" value="1"/>
</dbReference>
<dbReference type="PANTHER" id="PTHR43537">
    <property type="entry name" value="TRANSCRIPTIONAL REGULATOR, GNTR FAMILY"/>
    <property type="match status" value="1"/>
</dbReference>
<dbReference type="GO" id="GO:0003677">
    <property type="term" value="F:DNA binding"/>
    <property type="evidence" value="ECO:0007669"/>
    <property type="project" value="UniProtKB-KW"/>
</dbReference>
<dbReference type="PROSITE" id="PS50949">
    <property type="entry name" value="HTH_GNTR"/>
    <property type="match status" value="1"/>
</dbReference>
<evidence type="ECO:0000313" key="5">
    <source>
        <dbReference type="EMBL" id="XDJ42750.1"/>
    </source>
</evidence>
<feature type="domain" description="HTH gntR-type" evidence="4">
    <location>
        <begin position="20"/>
        <end position="88"/>
    </location>
</feature>
<keyword evidence="2" id="KW-0238">DNA-binding</keyword>
<dbReference type="InterPro" id="IPR000524">
    <property type="entry name" value="Tscrpt_reg_HTH_GntR"/>
</dbReference>
<dbReference type="Gene3D" id="1.10.10.10">
    <property type="entry name" value="Winged helix-like DNA-binding domain superfamily/Winged helix DNA-binding domain"/>
    <property type="match status" value="1"/>
</dbReference>
<dbReference type="Gene3D" id="1.20.120.530">
    <property type="entry name" value="GntR ligand-binding domain-like"/>
    <property type="match status" value="1"/>
</dbReference>
<dbReference type="Pfam" id="PF07729">
    <property type="entry name" value="FCD"/>
    <property type="match status" value="1"/>
</dbReference>
<keyword evidence="3" id="KW-0804">Transcription</keyword>
<evidence type="ECO:0000313" key="7">
    <source>
        <dbReference type="EMBL" id="XDJ51367.1"/>
    </source>
</evidence>
<dbReference type="EMBL" id="CP158267">
    <property type="protein sequence ID" value="XDJ80449.1"/>
    <property type="molecule type" value="Genomic_DNA"/>
</dbReference>
<dbReference type="PRINTS" id="PR00035">
    <property type="entry name" value="HTHGNTR"/>
</dbReference>
<protein>
    <submittedName>
        <fullName evidence="9">FadR/GntR family transcriptional regulator</fullName>
    </submittedName>
</protein>
<dbReference type="SUPFAM" id="SSF46785">
    <property type="entry name" value="Winged helix' DNA-binding domain"/>
    <property type="match status" value="1"/>
</dbReference>